<evidence type="ECO:0000256" key="1">
    <source>
        <dbReference type="SAM" id="MobiDB-lite"/>
    </source>
</evidence>
<feature type="compositionally biased region" description="Basic residues" evidence="1">
    <location>
        <begin position="1"/>
        <end position="10"/>
    </location>
</feature>
<sequence>MRHHCRRRHTNTAPPPHVQPRCRRTAAALVRHRLRPPRDPPRRPGRRAAVWAPSRHGSNHAATR</sequence>
<name>A0A0A9A3H5_ARUDO</name>
<proteinExistence type="predicted"/>
<dbReference type="AlphaFoldDB" id="A0A0A9A3H5"/>
<feature type="region of interest" description="Disordered" evidence="1">
    <location>
        <begin position="1"/>
        <end position="64"/>
    </location>
</feature>
<evidence type="ECO:0000313" key="2">
    <source>
        <dbReference type="EMBL" id="JAD43565.1"/>
    </source>
</evidence>
<reference evidence="2" key="1">
    <citation type="submission" date="2014-09" db="EMBL/GenBank/DDBJ databases">
        <authorList>
            <person name="Magalhaes I.L.F."/>
            <person name="Oliveira U."/>
            <person name="Santos F.R."/>
            <person name="Vidigal T.H.D.A."/>
            <person name="Brescovit A.D."/>
            <person name="Santos A.J."/>
        </authorList>
    </citation>
    <scope>NUCLEOTIDE SEQUENCE</scope>
    <source>
        <tissue evidence="2">Shoot tissue taken approximately 20 cm above the soil surface</tissue>
    </source>
</reference>
<protein>
    <submittedName>
        <fullName evidence="2">Uncharacterized protein</fullName>
    </submittedName>
</protein>
<dbReference type="EMBL" id="GBRH01254330">
    <property type="protein sequence ID" value="JAD43565.1"/>
    <property type="molecule type" value="Transcribed_RNA"/>
</dbReference>
<accession>A0A0A9A3H5</accession>
<organism evidence="2">
    <name type="scientific">Arundo donax</name>
    <name type="common">Giant reed</name>
    <name type="synonym">Donax arundinaceus</name>
    <dbReference type="NCBI Taxonomy" id="35708"/>
    <lineage>
        <taxon>Eukaryota</taxon>
        <taxon>Viridiplantae</taxon>
        <taxon>Streptophyta</taxon>
        <taxon>Embryophyta</taxon>
        <taxon>Tracheophyta</taxon>
        <taxon>Spermatophyta</taxon>
        <taxon>Magnoliopsida</taxon>
        <taxon>Liliopsida</taxon>
        <taxon>Poales</taxon>
        <taxon>Poaceae</taxon>
        <taxon>PACMAD clade</taxon>
        <taxon>Arundinoideae</taxon>
        <taxon>Arundineae</taxon>
        <taxon>Arundo</taxon>
    </lineage>
</organism>
<feature type="compositionally biased region" description="Basic residues" evidence="1">
    <location>
        <begin position="20"/>
        <end position="35"/>
    </location>
</feature>
<reference evidence="2" key="2">
    <citation type="journal article" date="2015" name="Data Brief">
        <title>Shoot transcriptome of the giant reed, Arundo donax.</title>
        <authorList>
            <person name="Barrero R.A."/>
            <person name="Guerrero F.D."/>
            <person name="Moolhuijzen P."/>
            <person name="Goolsby J.A."/>
            <person name="Tidwell J."/>
            <person name="Bellgard S.E."/>
            <person name="Bellgard M.I."/>
        </authorList>
    </citation>
    <scope>NUCLEOTIDE SEQUENCE</scope>
    <source>
        <tissue evidence="2">Shoot tissue taken approximately 20 cm above the soil surface</tissue>
    </source>
</reference>